<dbReference type="SUPFAM" id="SSF55729">
    <property type="entry name" value="Acyl-CoA N-acyltransferases (Nat)"/>
    <property type="match status" value="1"/>
</dbReference>
<feature type="domain" description="N-acetyltransferase" evidence="4">
    <location>
        <begin position="259"/>
        <end position="428"/>
    </location>
</feature>
<evidence type="ECO:0000256" key="2">
    <source>
        <dbReference type="ARBA" id="ARBA00022679"/>
    </source>
</evidence>
<dbReference type="InterPro" id="IPR000182">
    <property type="entry name" value="GNAT_dom"/>
</dbReference>
<dbReference type="Pfam" id="PF00583">
    <property type="entry name" value="Acetyltransf_1"/>
    <property type="match status" value="1"/>
</dbReference>
<dbReference type="GO" id="GO:0016747">
    <property type="term" value="F:acyltransferase activity, transferring groups other than amino-acyl groups"/>
    <property type="evidence" value="ECO:0007669"/>
    <property type="project" value="InterPro"/>
</dbReference>
<organism evidence="5 6">
    <name type="scientific">Pseudoglutamicibacter cumminsii</name>
    <dbReference type="NCBI Taxonomy" id="156979"/>
    <lineage>
        <taxon>Bacteria</taxon>
        <taxon>Bacillati</taxon>
        <taxon>Actinomycetota</taxon>
        <taxon>Actinomycetes</taxon>
        <taxon>Micrococcales</taxon>
        <taxon>Micrococcaceae</taxon>
        <taxon>Pseudoglutamicibacter</taxon>
    </lineage>
</organism>
<evidence type="ECO:0000256" key="3">
    <source>
        <dbReference type="ARBA" id="ARBA00022691"/>
    </source>
</evidence>
<dbReference type="Gene3D" id="3.40.630.30">
    <property type="match status" value="1"/>
</dbReference>
<protein>
    <submittedName>
        <fullName evidence="5">GNAT family N-acetyltransferase</fullName>
        <ecNumber evidence="5">2.3.1.-</ecNumber>
    </submittedName>
</protein>
<dbReference type="PROSITE" id="PS51682">
    <property type="entry name" value="SAM_OMT_I"/>
    <property type="match status" value="1"/>
</dbReference>
<dbReference type="RefSeq" id="WP_285332894.1">
    <property type="nucleotide sequence ID" value="NZ_JASODW010000004.1"/>
</dbReference>
<dbReference type="InterPro" id="IPR016181">
    <property type="entry name" value="Acyl_CoA_acyltransferase"/>
</dbReference>
<dbReference type="PROSITE" id="PS51186">
    <property type="entry name" value="GNAT"/>
    <property type="match status" value="1"/>
</dbReference>
<dbReference type="InterPro" id="IPR050362">
    <property type="entry name" value="Cation-dep_OMT"/>
</dbReference>
<proteinExistence type="predicted"/>
<dbReference type="InterPro" id="IPR002935">
    <property type="entry name" value="SAM_O-MeTrfase"/>
</dbReference>
<dbReference type="PANTHER" id="PTHR10509:SF14">
    <property type="entry name" value="CAFFEOYL-COA O-METHYLTRANSFERASE 3-RELATED"/>
    <property type="match status" value="1"/>
</dbReference>
<keyword evidence="5" id="KW-0012">Acyltransferase</keyword>
<dbReference type="EMBL" id="JASODW010000004">
    <property type="protein sequence ID" value="MDK6274975.1"/>
    <property type="molecule type" value="Genomic_DNA"/>
</dbReference>
<gene>
    <name evidence="5" type="ORF">QP116_04350</name>
</gene>
<dbReference type="EC" id="2.3.1.-" evidence="5"/>
<name>A0AAP4C7Q3_9MICC</name>
<dbReference type="GO" id="GO:0008757">
    <property type="term" value="F:S-adenosylmethionine-dependent methyltransferase activity"/>
    <property type="evidence" value="ECO:0007669"/>
    <property type="project" value="TreeGrafter"/>
</dbReference>
<accession>A0AAP4C7Q3</accession>
<keyword evidence="3" id="KW-0949">S-adenosyl-L-methionine</keyword>
<dbReference type="PANTHER" id="PTHR10509">
    <property type="entry name" value="O-METHYLTRANSFERASE-RELATED"/>
    <property type="match status" value="1"/>
</dbReference>
<dbReference type="SUPFAM" id="SSF53335">
    <property type="entry name" value="S-adenosyl-L-methionine-dependent methyltransferases"/>
    <property type="match status" value="1"/>
</dbReference>
<dbReference type="InterPro" id="IPR029063">
    <property type="entry name" value="SAM-dependent_MTases_sf"/>
</dbReference>
<dbReference type="GO" id="GO:0032259">
    <property type="term" value="P:methylation"/>
    <property type="evidence" value="ECO:0007669"/>
    <property type="project" value="UniProtKB-KW"/>
</dbReference>
<dbReference type="Pfam" id="PF01596">
    <property type="entry name" value="Methyltransf_3"/>
    <property type="match status" value="1"/>
</dbReference>
<dbReference type="CDD" id="cd04301">
    <property type="entry name" value="NAT_SF"/>
    <property type="match status" value="1"/>
</dbReference>
<dbReference type="GO" id="GO:0008171">
    <property type="term" value="F:O-methyltransferase activity"/>
    <property type="evidence" value="ECO:0007669"/>
    <property type="project" value="InterPro"/>
</dbReference>
<dbReference type="Gene3D" id="3.40.50.150">
    <property type="entry name" value="Vaccinia Virus protein VP39"/>
    <property type="match status" value="1"/>
</dbReference>
<dbReference type="AlphaFoldDB" id="A0AAP4C7Q3"/>
<keyword evidence="2 5" id="KW-0808">Transferase</keyword>
<evidence type="ECO:0000256" key="1">
    <source>
        <dbReference type="ARBA" id="ARBA00022603"/>
    </source>
</evidence>
<evidence type="ECO:0000259" key="4">
    <source>
        <dbReference type="PROSITE" id="PS51186"/>
    </source>
</evidence>
<sequence>MTDFPGEASSFQGLLSSVAHEPDALAAIRLQMEAEGDLSASPSSGKLLALLTSLTRSRRVLDIGAGLGYSSGWFLQALPSDGHLHALEIDRERAARARENLRLLDPEGEGSGRWNVEAGPAVRALHQLTWNRLAPFDVVLIDADPESAATYLKWALRLTTPGSVVILRGLNVLADADLEAAEQAWAEESKASESLYAVTGMKSASVDAATGMYGALKLLGDDPRFATTAFGGEHQYTSTGTAVALITAASPPTSAGTDVRIEPMTPETVRDALRVKNQGWRDTYDKYLGEDDLDDMDARLDKDVAAWSAMLERPGNQSRFAVARTSDGQVVGVATAAPVLDDQDRFETHAKWQLFTCYVDKAWHGSGIASRLVDFVVGEDSCILWVVEDNARARAFYTKLGFVADGAVEDLPDEWSGAREIRMIRNVPTKNLTTHS</sequence>
<evidence type="ECO:0000313" key="5">
    <source>
        <dbReference type="EMBL" id="MDK6274975.1"/>
    </source>
</evidence>
<evidence type="ECO:0000313" key="6">
    <source>
        <dbReference type="Proteomes" id="UP001240483"/>
    </source>
</evidence>
<dbReference type="Proteomes" id="UP001240483">
    <property type="component" value="Unassembled WGS sequence"/>
</dbReference>
<reference evidence="5" key="1">
    <citation type="submission" date="2023-05" db="EMBL/GenBank/DDBJ databases">
        <title>Cataloging the Phylogenetic Diversity of Human Bladder Bacteria.</title>
        <authorList>
            <person name="Du J."/>
        </authorList>
    </citation>
    <scope>NUCLEOTIDE SEQUENCE</scope>
    <source>
        <strain evidence="5">UMB9978</strain>
    </source>
</reference>
<keyword evidence="1" id="KW-0489">Methyltransferase</keyword>
<comment type="caution">
    <text evidence="5">The sequence shown here is derived from an EMBL/GenBank/DDBJ whole genome shotgun (WGS) entry which is preliminary data.</text>
</comment>
<dbReference type="CDD" id="cd02440">
    <property type="entry name" value="AdoMet_MTases"/>
    <property type="match status" value="1"/>
</dbReference>